<dbReference type="Pfam" id="PF00995">
    <property type="entry name" value="Sec1"/>
    <property type="match status" value="1"/>
</dbReference>
<dbReference type="Gene3D" id="3.40.50.1910">
    <property type="match status" value="1"/>
</dbReference>
<dbReference type="InterPro" id="IPR001619">
    <property type="entry name" value="Sec1-like"/>
</dbReference>
<dbReference type="InterPro" id="IPR043154">
    <property type="entry name" value="Sec-1-like_dom1"/>
</dbReference>
<dbReference type="Gene3D" id="3.90.830.10">
    <property type="entry name" value="Syntaxin Binding Protein 1, Chain A, domain 2"/>
    <property type="match status" value="1"/>
</dbReference>
<keyword evidence="2" id="KW-0812">Transmembrane</keyword>
<reference evidence="3" key="1">
    <citation type="journal article" date="2018" name="Biosci. Biotechnol. Biochem.">
        <title>Polysaccharide hydrolase of the hadal zone amphipods Hirondellea gigas.</title>
        <authorList>
            <person name="Kobayashi H."/>
            <person name="Nagahama T."/>
            <person name="Arai W."/>
            <person name="Sasagawa Y."/>
            <person name="Umeda M."/>
            <person name="Hayashi T."/>
            <person name="Nikaido I."/>
            <person name="Watanabe H."/>
            <person name="Oguri K."/>
            <person name="Kitazato H."/>
            <person name="Fujioka K."/>
            <person name="Kido Y."/>
            <person name="Takami H."/>
        </authorList>
    </citation>
    <scope>NUCLEOTIDE SEQUENCE</scope>
    <source>
        <tissue evidence="3">Whole body</tissue>
    </source>
</reference>
<accession>A0A2P2I572</accession>
<dbReference type="InterPro" id="IPR036045">
    <property type="entry name" value="Sec1-like_sf"/>
</dbReference>
<evidence type="ECO:0000313" key="3">
    <source>
        <dbReference type="EMBL" id="LAB69167.1"/>
    </source>
</evidence>
<comment type="similarity">
    <text evidence="1">Belongs to the STXBP/unc-18/SEC1 family.</text>
</comment>
<dbReference type="InterPro" id="IPR043127">
    <property type="entry name" value="Sec-1-like_dom3a"/>
</dbReference>
<dbReference type="PANTHER" id="PTHR11679">
    <property type="entry name" value="VESICLE PROTEIN SORTING-ASSOCIATED"/>
    <property type="match status" value="1"/>
</dbReference>
<dbReference type="AlphaFoldDB" id="A0A2P2I572"/>
<dbReference type="GO" id="GO:0016192">
    <property type="term" value="P:vesicle-mediated transport"/>
    <property type="evidence" value="ECO:0007669"/>
    <property type="project" value="InterPro"/>
</dbReference>
<proteinExistence type="evidence at transcript level"/>
<feature type="transmembrane region" description="Helical" evidence="2">
    <location>
        <begin position="586"/>
        <end position="606"/>
    </location>
</feature>
<evidence type="ECO:0000256" key="2">
    <source>
        <dbReference type="SAM" id="Phobius"/>
    </source>
</evidence>
<dbReference type="Gene3D" id="3.40.50.2060">
    <property type="match status" value="1"/>
</dbReference>
<protein>
    <submittedName>
        <fullName evidence="3">Vacuolar protein sorting-associated protein 33B-like</fullName>
    </submittedName>
</protein>
<name>A0A2P2I572_9CRUS</name>
<evidence type="ECO:0000256" key="1">
    <source>
        <dbReference type="ARBA" id="ARBA00009884"/>
    </source>
</evidence>
<dbReference type="InterPro" id="IPR043155">
    <property type="entry name" value="VPS33_dom3b"/>
</dbReference>
<dbReference type="EMBL" id="IACF01003554">
    <property type="protein sequence ID" value="LAB69167.1"/>
    <property type="molecule type" value="mRNA"/>
</dbReference>
<keyword evidence="2" id="KW-0472">Membrane</keyword>
<keyword evidence="2" id="KW-1133">Transmembrane helix</keyword>
<dbReference type="Gene3D" id="1.25.40.850">
    <property type="match status" value="1"/>
</dbReference>
<sequence>MSGLCDRNKNGVDVWLLREIGCRGLVCCLEEIPGKKDLVIDTTLMKMLDRLAQATTLRKHDVDKIYRLERVPPTSLCPQRIYLTRSTPEAIKLIAEHINHHLQQQQQQERHPQQHQQQVVVLSKVLVLCVPRVTYAAKAQLEEEGLAGGGLVSLHPFCPGFVPLDDDLLTLEMPTFFRDAFVEGDLSACVGIGQSLTVLHSLYGSPKRTLAHGRAAHAVVNAVNTLAVGNDGQTRNNTKCEIGQLFVLDRDADLVTPLLTQLTYEGSIDEHFGIQAGVVELPSHVTAEEGKPGPSKLMLNSKDAVFESIRNKHFAGVAGQLVRRAKEIHSKKEESEKMKTAQLKEFVANDLRELKTQQRSISLHLSVCEAITGATKRDFDVQLTTEHGLVTGATSASEAKIYFEDCCARQMPSNTCLRLLCLLSLTQSNGLSCKEFETLSSQLVAASGYRHLNTLFDLRQAGFLSVAESLSAESPQAIAMKGLRQAASNLINREQTGSWRSLCKLLKLIPDPDEPIELHNPSHMSYVFNGAYTPGIPQLVSQVLTKGVQSVSEALKLLPGTTITEGWESAANTPNSSSAPALPPPVVLVLVLGGVTFAEIAAFKLLGLRTGNRIIVASTGTCTGNKIMSSITQPTLV</sequence>
<dbReference type="InterPro" id="IPR027482">
    <property type="entry name" value="Sec1-like_dom2"/>
</dbReference>
<organism evidence="3">
    <name type="scientific">Hirondellea gigas</name>
    <dbReference type="NCBI Taxonomy" id="1518452"/>
    <lineage>
        <taxon>Eukaryota</taxon>
        <taxon>Metazoa</taxon>
        <taxon>Ecdysozoa</taxon>
        <taxon>Arthropoda</taxon>
        <taxon>Crustacea</taxon>
        <taxon>Multicrustacea</taxon>
        <taxon>Malacostraca</taxon>
        <taxon>Eumalacostraca</taxon>
        <taxon>Peracarida</taxon>
        <taxon>Amphipoda</taxon>
        <taxon>Amphilochidea</taxon>
        <taxon>Lysianassida</taxon>
        <taxon>Lysianassidira</taxon>
        <taxon>Lysianassoidea</taxon>
        <taxon>Lysianassidae</taxon>
        <taxon>Hirondellea</taxon>
    </lineage>
</organism>
<dbReference type="SUPFAM" id="SSF56815">
    <property type="entry name" value="Sec1/munc18-like (SM) proteins"/>
    <property type="match status" value="1"/>
</dbReference>